<evidence type="ECO:0000259" key="14">
    <source>
        <dbReference type="Pfam" id="PF20260"/>
    </source>
</evidence>
<gene>
    <name evidence="15" type="ORF">IV500_12665</name>
</gene>
<dbReference type="NCBIfam" id="NF008693">
    <property type="entry name" value="PRK11713.2-3"/>
    <property type="match status" value="1"/>
</dbReference>
<dbReference type="GO" id="GO:0070042">
    <property type="term" value="F:rRNA (uridine-N3-)-methyltransferase activity"/>
    <property type="evidence" value="ECO:0007669"/>
    <property type="project" value="TreeGrafter"/>
</dbReference>
<dbReference type="InterPro" id="IPR015947">
    <property type="entry name" value="PUA-like_sf"/>
</dbReference>
<keyword evidence="9 12" id="KW-0949">S-adenosyl-L-methionine</keyword>
<reference evidence="15 16" key="1">
    <citation type="submission" date="2020-11" db="EMBL/GenBank/DDBJ databases">
        <title>Arthrobacter antarcticus sp. nov., isolated from Antarctic Soil.</title>
        <authorList>
            <person name="Li J."/>
        </authorList>
    </citation>
    <scope>NUCLEOTIDE SEQUENCE [LARGE SCALE GENOMIC DNA]</scope>
    <source>
        <strain evidence="15 16">Z1-20</strain>
    </source>
</reference>
<keyword evidence="5 12" id="KW-0963">Cytoplasm</keyword>
<dbReference type="Proteomes" id="UP000655366">
    <property type="component" value="Unassembled WGS sequence"/>
</dbReference>
<dbReference type="Gene3D" id="3.40.1280.10">
    <property type="match status" value="1"/>
</dbReference>
<evidence type="ECO:0000256" key="11">
    <source>
        <dbReference type="ARBA" id="ARBA00047944"/>
    </source>
</evidence>
<dbReference type="PANTHER" id="PTHR30027:SF3">
    <property type="entry name" value="16S RRNA (URACIL(1498)-N(3))-METHYLTRANSFERASE"/>
    <property type="match status" value="1"/>
</dbReference>
<dbReference type="NCBIfam" id="TIGR00046">
    <property type="entry name" value="RsmE family RNA methyltransferase"/>
    <property type="match status" value="1"/>
</dbReference>
<evidence type="ECO:0000313" key="16">
    <source>
        <dbReference type="Proteomes" id="UP000655366"/>
    </source>
</evidence>
<proteinExistence type="inferred from homology"/>
<evidence type="ECO:0000256" key="6">
    <source>
        <dbReference type="ARBA" id="ARBA00022552"/>
    </source>
</evidence>
<feature type="domain" description="Ribosomal RNA small subunit methyltransferase E PUA-like" evidence="14">
    <location>
        <begin position="24"/>
        <end position="70"/>
    </location>
</feature>
<dbReference type="EC" id="2.1.1.193" evidence="3 12"/>
<dbReference type="InterPro" id="IPR046886">
    <property type="entry name" value="RsmE_MTase_dom"/>
</dbReference>
<evidence type="ECO:0000256" key="5">
    <source>
        <dbReference type="ARBA" id="ARBA00022490"/>
    </source>
</evidence>
<dbReference type="EMBL" id="JADNYM010000015">
    <property type="protein sequence ID" value="MBG0740233.1"/>
    <property type="molecule type" value="Genomic_DNA"/>
</dbReference>
<evidence type="ECO:0000259" key="13">
    <source>
        <dbReference type="Pfam" id="PF04452"/>
    </source>
</evidence>
<dbReference type="Pfam" id="PF20260">
    <property type="entry name" value="PUA_4"/>
    <property type="match status" value="1"/>
</dbReference>
<dbReference type="InterPro" id="IPR046887">
    <property type="entry name" value="RsmE_PUA-like"/>
</dbReference>
<sequence>MTSPIFFAGAGELAALDVGSVFVLGGAEGRHASTVKRLAAGERIHLVDGAGRRVTAVVRSAGAGELTVLVDGVSVEPGPLLRLVLVQALAKGDRDELAIEAATELGADGFVPWQAERSIVRWKGERAAKSLAKWRAIVAAAAKQARRAWIPDVTEAVETTALLPRIQAAALALVLHEDARQPLTDALAQWCAQDLAAEDLAAQDLAAEDLSRRETAGHQLAALEPGSPRQIREILILVGPEGGISPRELDLLTGAGAVPVRLGPHVLRSSTAGPAAVALLSVDLHRW</sequence>
<protein>
    <recommendedName>
        <fullName evidence="4 12">Ribosomal RNA small subunit methyltransferase E</fullName>
        <ecNumber evidence="3 12">2.1.1.193</ecNumber>
    </recommendedName>
</protein>
<evidence type="ECO:0000256" key="10">
    <source>
        <dbReference type="ARBA" id="ARBA00025699"/>
    </source>
</evidence>
<evidence type="ECO:0000256" key="4">
    <source>
        <dbReference type="ARBA" id="ARBA00013673"/>
    </source>
</evidence>
<dbReference type="Pfam" id="PF04452">
    <property type="entry name" value="Methyltrans_RNA"/>
    <property type="match status" value="1"/>
</dbReference>
<dbReference type="SUPFAM" id="SSF88697">
    <property type="entry name" value="PUA domain-like"/>
    <property type="match status" value="1"/>
</dbReference>
<dbReference type="PANTHER" id="PTHR30027">
    <property type="entry name" value="RIBOSOMAL RNA SMALL SUBUNIT METHYLTRANSFERASE E"/>
    <property type="match status" value="1"/>
</dbReference>
<evidence type="ECO:0000256" key="8">
    <source>
        <dbReference type="ARBA" id="ARBA00022679"/>
    </source>
</evidence>
<dbReference type="InterPro" id="IPR029026">
    <property type="entry name" value="tRNA_m1G_MTases_N"/>
</dbReference>
<dbReference type="InterPro" id="IPR006700">
    <property type="entry name" value="RsmE"/>
</dbReference>
<comment type="catalytic activity">
    <reaction evidence="11 12">
        <text>uridine(1498) in 16S rRNA + S-adenosyl-L-methionine = N(3)-methyluridine(1498) in 16S rRNA + S-adenosyl-L-homocysteine + H(+)</text>
        <dbReference type="Rhea" id="RHEA:42920"/>
        <dbReference type="Rhea" id="RHEA-COMP:10283"/>
        <dbReference type="Rhea" id="RHEA-COMP:10284"/>
        <dbReference type="ChEBI" id="CHEBI:15378"/>
        <dbReference type="ChEBI" id="CHEBI:57856"/>
        <dbReference type="ChEBI" id="CHEBI:59789"/>
        <dbReference type="ChEBI" id="CHEBI:65315"/>
        <dbReference type="ChEBI" id="CHEBI:74502"/>
        <dbReference type="EC" id="2.1.1.193"/>
    </reaction>
</comment>
<evidence type="ECO:0000256" key="12">
    <source>
        <dbReference type="PIRNR" id="PIRNR015601"/>
    </source>
</evidence>
<comment type="caution">
    <text evidence="15">The sequence shown here is derived from an EMBL/GenBank/DDBJ whole genome shotgun (WGS) entry which is preliminary data.</text>
</comment>
<keyword evidence="8 12" id="KW-0808">Transferase</keyword>
<dbReference type="GO" id="GO:0070475">
    <property type="term" value="P:rRNA base methylation"/>
    <property type="evidence" value="ECO:0007669"/>
    <property type="project" value="TreeGrafter"/>
</dbReference>
<dbReference type="CDD" id="cd18084">
    <property type="entry name" value="RsmE-like"/>
    <property type="match status" value="1"/>
</dbReference>
<evidence type="ECO:0000256" key="2">
    <source>
        <dbReference type="ARBA" id="ARBA00005528"/>
    </source>
</evidence>
<keyword evidence="6 12" id="KW-0698">rRNA processing</keyword>
<feature type="domain" description="Ribosomal RNA small subunit methyltransferase E methyltransferase" evidence="13">
    <location>
        <begin position="79"/>
        <end position="280"/>
    </location>
</feature>
<dbReference type="GO" id="GO:0005737">
    <property type="term" value="C:cytoplasm"/>
    <property type="evidence" value="ECO:0007669"/>
    <property type="project" value="UniProtKB-SubCell"/>
</dbReference>
<evidence type="ECO:0000313" key="15">
    <source>
        <dbReference type="EMBL" id="MBG0740233.1"/>
    </source>
</evidence>
<name>A0A931G5R7_9MICC</name>
<comment type="similarity">
    <text evidence="2 12">Belongs to the RNA methyltransferase RsmE family.</text>
</comment>
<evidence type="ECO:0000256" key="9">
    <source>
        <dbReference type="ARBA" id="ARBA00022691"/>
    </source>
</evidence>
<keyword evidence="16" id="KW-1185">Reference proteome</keyword>
<comment type="function">
    <text evidence="10 12">Specifically methylates the N3 position of the uracil ring of uridine 1498 (m3U1498) in 16S rRNA. Acts on the fully assembled 30S ribosomal subunit.</text>
</comment>
<dbReference type="InterPro" id="IPR029028">
    <property type="entry name" value="Alpha/beta_knot_MTases"/>
</dbReference>
<dbReference type="Gene3D" id="2.40.240.20">
    <property type="entry name" value="Hypothetical PUA domain-like, domain 1"/>
    <property type="match status" value="1"/>
</dbReference>
<dbReference type="RefSeq" id="WP_196397173.1">
    <property type="nucleotide sequence ID" value="NZ_JADNYM010000015.1"/>
</dbReference>
<dbReference type="AlphaFoldDB" id="A0A931G5R7"/>
<dbReference type="PIRSF" id="PIRSF015601">
    <property type="entry name" value="MTase_slr0722"/>
    <property type="match status" value="1"/>
</dbReference>
<keyword evidence="7 12" id="KW-0489">Methyltransferase</keyword>
<evidence type="ECO:0000256" key="3">
    <source>
        <dbReference type="ARBA" id="ARBA00012328"/>
    </source>
</evidence>
<evidence type="ECO:0000256" key="1">
    <source>
        <dbReference type="ARBA" id="ARBA00004496"/>
    </source>
</evidence>
<accession>A0A931G5R7</accession>
<dbReference type="SUPFAM" id="SSF75217">
    <property type="entry name" value="alpha/beta knot"/>
    <property type="match status" value="1"/>
</dbReference>
<comment type="subcellular location">
    <subcellularLocation>
        <location evidence="1 12">Cytoplasm</location>
    </subcellularLocation>
</comment>
<evidence type="ECO:0000256" key="7">
    <source>
        <dbReference type="ARBA" id="ARBA00022603"/>
    </source>
</evidence>
<organism evidence="15 16">
    <name type="scientific">Arthrobacter terrae</name>
    <dbReference type="NCBI Taxonomy" id="2935737"/>
    <lineage>
        <taxon>Bacteria</taxon>
        <taxon>Bacillati</taxon>
        <taxon>Actinomycetota</taxon>
        <taxon>Actinomycetes</taxon>
        <taxon>Micrococcales</taxon>
        <taxon>Micrococcaceae</taxon>
        <taxon>Arthrobacter</taxon>
    </lineage>
</organism>